<feature type="chain" id="PRO_5020427237" description="MSHA biogenesis protein MshK" evidence="1">
    <location>
        <begin position="21"/>
        <end position="117"/>
    </location>
</feature>
<comment type="caution">
    <text evidence="2">The sequence shown here is derived from an EMBL/GenBank/DDBJ whole genome shotgun (WGS) entry which is preliminary data.</text>
</comment>
<dbReference type="Proteomes" id="UP000295135">
    <property type="component" value="Unassembled WGS sequence"/>
</dbReference>
<dbReference type="RefSeq" id="WP_126463718.1">
    <property type="nucleotide sequence ID" value="NZ_AP018721.1"/>
</dbReference>
<gene>
    <name evidence="2" type="ORF">EDC61_10733</name>
</gene>
<dbReference type="EMBL" id="SLZY01000007">
    <property type="protein sequence ID" value="TCS71895.1"/>
    <property type="molecule type" value="Genomic_DNA"/>
</dbReference>
<protein>
    <recommendedName>
        <fullName evidence="4">MSHA biogenesis protein MshK</fullName>
    </recommendedName>
</protein>
<dbReference type="AlphaFoldDB" id="A0A4R3JVA4"/>
<keyword evidence="1" id="KW-0732">Signal</keyword>
<evidence type="ECO:0000313" key="3">
    <source>
        <dbReference type="Proteomes" id="UP000295135"/>
    </source>
</evidence>
<evidence type="ECO:0000256" key="1">
    <source>
        <dbReference type="SAM" id="SignalP"/>
    </source>
</evidence>
<reference evidence="2 3" key="1">
    <citation type="submission" date="2019-03" db="EMBL/GenBank/DDBJ databases">
        <title>Genomic Encyclopedia of Type Strains, Phase IV (KMG-IV): sequencing the most valuable type-strain genomes for metagenomic binning, comparative biology and taxonomic classification.</title>
        <authorList>
            <person name="Goeker M."/>
        </authorList>
    </citation>
    <scope>NUCLEOTIDE SEQUENCE [LARGE SCALE GENOMIC DNA]</scope>
    <source>
        <strain evidence="2 3">DSM 103923</strain>
    </source>
</reference>
<name>A0A4R3JVA4_9PROT</name>
<feature type="signal peptide" evidence="1">
    <location>
        <begin position="1"/>
        <end position="20"/>
    </location>
</feature>
<evidence type="ECO:0008006" key="4">
    <source>
        <dbReference type="Google" id="ProtNLM"/>
    </source>
</evidence>
<sequence length="117" mass="12549">MARRVILALAAMALSGYALADLADPTRPPSGVYEAKPGEADLQPELVVSSVILRPGASYALVGRRVVRVGDPLGEGRVSRIDEQGVWVKTKDGMQQYKLLPSVAKRPAEQQGKPGKR</sequence>
<keyword evidence="3" id="KW-1185">Reference proteome</keyword>
<dbReference type="OrthoDB" id="7871190at2"/>
<accession>A0A4R3JVA4</accession>
<organism evidence="2 3">
    <name type="scientific">Sulfuritortus calidifontis</name>
    <dbReference type="NCBI Taxonomy" id="1914471"/>
    <lineage>
        <taxon>Bacteria</taxon>
        <taxon>Pseudomonadati</taxon>
        <taxon>Pseudomonadota</taxon>
        <taxon>Betaproteobacteria</taxon>
        <taxon>Nitrosomonadales</taxon>
        <taxon>Thiobacillaceae</taxon>
        <taxon>Sulfuritortus</taxon>
    </lineage>
</organism>
<proteinExistence type="predicted"/>
<evidence type="ECO:0000313" key="2">
    <source>
        <dbReference type="EMBL" id="TCS71895.1"/>
    </source>
</evidence>